<dbReference type="InParanoid" id="D7U7Z3"/>
<organism evidence="2 3">
    <name type="scientific">Vitis vinifera</name>
    <name type="common">Grape</name>
    <dbReference type="NCBI Taxonomy" id="29760"/>
    <lineage>
        <taxon>Eukaryota</taxon>
        <taxon>Viridiplantae</taxon>
        <taxon>Streptophyta</taxon>
        <taxon>Embryophyta</taxon>
        <taxon>Tracheophyta</taxon>
        <taxon>Spermatophyta</taxon>
        <taxon>Magnoliopsida</taxon>
        <taxon>eudicotyledons</taxon>
        <taxon>Gunneridae</taxon>
        <taxon>Pentapetalae</taxon>
        <taxon>rosids</taxon>
        <taxon>Vitales</taxon>
        <taxon>Vitaceae</taxon>
        <taxon>Viteae</taxon>
        <taxon>Vitis</taxon>
    </lineage>
</organism>
<dbReference type="HOGENOM" id="CLU_2337816_0_0_1"/>
<dbReference type="Proteomes" id="UP000009183">
    <property type="component" value="Chromosome 15"/>
</dbReference>
<sequence length="98" mass="11053">MLIIWNLALWYGDSLVYCLECSTPGSTANIDLSLHISPAAISHKMRSVLSLFCYLVQFSVMSCISRKIIVSHVFPFACPMVNFCHHQIIHKSCFGFVL</sequence>
<dbReference type="AlphaFoldDB" id="D7U7Z3"/>
<evidence type="ECO:0000256" key="1">
    <source>
        <dbReference type="SAM" id="SignalP"/>
    </source>
</evidence>
<name>D7U7Z3_VITVI</name>
<evidence type="ECO:0000313" key="3">
    <source>
        <dbReference type="Proteomes" id="UP000009183"/>
    </source>
</evidence>
<accession>D7U7Z3</accession>
<dbReference type="EMBL" id="FN596739">
    <property type="protein sequence ID" value="CBI38922.3"/>
    <property type="molecule type" value="Genomic_DNA"/>
</dbReference>
<reference evidence="3" key="1">
    <citation type="journal article" date="2007" name="Nature">
        <title>The grapevine genome sequence suggests ancestral hexaploidization in major angiosperm phyla.</title>
        <authorList>
            <consortium name="The French-Italian Public Consortium for Grapevine Genome Characterization."/>
            <person name="Jaillon O."/>
            <person name="Aury J.-M."/>
            <person name="Noel B."/>
            <person name="Policriti A."/>
            <person name="Clepet C."/>
            <person name="Casagrande A."/>
            <person name="Choisne N."/>
            <person name="Aubourg S."/>
            <person name="Vitulo N."/>
            <person name="Jubin C."/>
            <person name="Vezzi A."/>
            <person name="Legeai F."/>
            <person name="Hugueney P."/>
            <person name="Dasilva C."/>
            <person name="Horner D."/>
            <person name="Mica E."/>
            <person name="Jublot D."/>
            <person name="Poulain J."/>
            <person name="Bruyere C."/>
            <person name="Billault A."/>
            <person name="Segurens B."/>
            <person name="Gouyvenoux M."/>
            <person name="Ugarte E."/>
            <person name="Cattonaro F."/>
            <person name="Anthouard V."/>
            <person name="Vico V."/>
            <person name="Del Fabbro C."/>
            <person name="Alaux M."/>
            <person name="Di Gaspero G."/>
            <person name="Dumas V."/>
            <person name="Felice N."/>
            <person name="Paillard S."/>
            <person name="Juman I."/>
            <person name="Moroldo M."/>
            <person name="Scalabrin S."/>
            <person name="Canaguier A."/>
            <person name="Le Clainche I."/>
            <person name="Malacrida G."/>
            <person name="Durand E."/>
            <person name="Pesole G."/>
            <person name="Laucou V."/>
            <person name="Chatelet P."/>
            <person name="Merdinoglu D."/>
            <person name="Delledonne M."/>
            <person name="Pezzotti M."/>
            <person name="Lecharny A."/>
            <person name="Scarpelli C."/>
            <person name="Artiguenave F."/>
            <person name="Pe M.E."/>
            <person name="Valle G."/>
            <person name="Morgante M."/>
            <person name="Caboche M."/>
            <person name="Adam-Blondon A.-F."/>
            <person name="Weissenbach J."/>
            <person name="Quetier F."/>
            <person name="Wincker P."/>
        </authorList>
    </citation>
    <scope>NUCLEOTIDE SEQUENCE [LARGE SCALE GENOMIC DNA]</scope>
    <source>
        <strain evidence="3">cv. Pinot noir / PN40024</strain>
    </source>
</reference>
<feature type="chain" id="PRO_5003106343" evidence="1">
    <location>
        <begin position="19"/>
        <end position="98"/>
    </location>
</feature>
<protein>
    <submittedName>
        <fullName evidence="2">Uncharacterized protein</fullName>
    </submittedName>
</protein>
<dbReference type="PaxDb" id="29760-VIT_15s0048g00070.t01"/>
<feature type="signal peptide" evidence="1">
    <location>
        <begin position="1"/>
        <end position="18"/>
    </location>
</feature>
<proteinExistence type="predicted"/>
<evidence type="ECO:0000313" key="2">
    <source>
        <dbReference type="EMBL" id="CBI38922.3"/>
    </source>
</evidence>
<gene>
    <name evidence="2" type="ordered locus">VIT_15s0048g00070</name>
</gene>
<keyword evidence="3" id="KW-1185">Reference proteome</keyword>
<keyword evidence="1" id="KW-0732">Signal</keyword>